<dbReference type="PANTHER" id="PTHR43712">
    <property type="entry name" value="PUTATIVE (AFU_ORTHOLOGUE AFUA_4G14580)-RELATED"/>
    <property type="match status" value="1"/>
</dbReference>
<dbReference type="RefSeq" id="WP_135172547.1">
    <property type="nucleotide sequence ID" value="NZ_SPQT01000001.1"/>
</dbReference>
<keyword evidence="8" id="KW-1185">Reference proteome</keyword>
<evidence type="ECO:0000313" key="7">
    <source>
        <dbReference type="EMBL" id="TFV50750.1"/>
    </source>
</evidence>
<dbReference type="GO" id="GO:0046983">
    <property type="term" value="F:protein dimerization activity"/>
    <property type="evidence" value="ECO:0007669"/>
    <property type="project" value="InterPro"/>
</dbReference>
<dbReference type="Pfam" id="PF08100">
    <property type="entry name" value="Dimerisation"/>
    <property type="match status" value="1"/>
</dbReference>
<evidence type="ECO:0000256" key="1">
    <source>
        <dbReference type="ARBA" id="ARBA00022603"/>
    </source>
</evidence>
<reference evidence="7 8" key="1">
    <citation type="submission" date="2019-03" db="EMBL/GenBank/DDBJ databases">
        <title>Bradyrhizobium diversity isolated from nodules of Chamaecrista fasciculata.</title>
        <authorList>
            <person name="Klepa M.S."/>
            <person name="Urquiaga M.O."/>
            <person name="Hungria M."/>
            <person name="Delamuta J.R."/>
        </authorList>
    </citation>
    <scope>NUCLEOTIDE SEQUENCE [LARGE SCALE GENOMIC DNA]</scope>
    <source>
        <strain evidence="7 8">CNPSo 3448</strain>
    </source>
</reference>
<evidence type="ECO:0000259" key="6">
    <source>
        <dbReference type="Pfam" id="PF08100"/>
    </source>
</evidence>
<dbReference type="InterPro" id="IPR012967">
    <property type="entry name" value="COMT_dimerisation"/>
</dbReference>
<dbReference type="EMBL" id="SPQT01000001">
    <property type="protein sequence ID" value="TFV50750.1"/>
    <property type="molecule type" value="Genomic_DNA"/>
</dbReference>
<evidence type="ECO:0000259" key="5">
    <source>
        <dbReference type="Pfam" id="PF00891"/>
    </source>
</evidence>
<dbReference type="InterPro" id="IPR029063">
    <property type="entry name" value="SAM-dependent_MTases_sf"/>
</dbReference>
<dbReference type="AlphaFoldDB" id="A0A4Y9M6M0"/>
<dbReference type="SUPFAM" id="SSF53335">
    <property type="entry name" value="S-adenosyl-L-methionine-dependent methyltransferases"/>
    <property type="match status" value="1"/>
</dbReference>
<dbReference type="PIRSF" id="PIRSF005739">
    <property type="entry name" value="O-mtase"/>
    <property type="match status" value="1"/>
</dbReference>
<accession>A0A4Y9M6M0</accession>
<proteinExistence type="predicted"/>
<dbReference type="PROSITE" id="PS51683">
    <property type="entry name" value="SAM_OMT_II"/>
    <property type="match status" value="1"/>
</dbReference>
<dbReference type="OrthoDB" id="9766840at2"/>
<feature type="active site" description="Proton acceptor" evidence="4">
    <location>
        <position position="245"/>
    </location>
</feature>
<sequence length="335" mass="36461">MTSKPWLDLLGLINGFHVTQALHVAAKLRVADHLKDGSRSVEELATLTNSHAGSLYRLLRALAAIGVFHEAETRTFALTPMADCLRANSATPLGAWAEYAGSDYVWQTWGNLEHSILTGENAFQYVHGKGIWEYRTEHPEQGAVFDRAMTELSRGSAEAVIAAYDFSSFGRVVDVGGGRGLMLSAILRAHTQMRGTLFDLPRVVAGAKTVLSDQGVIDRCDVVGGSFFEAVPGGGDAYVMRVVIHDWEDEEAIAILKSCRRAMAETAKLILIERIVAPPNEMPATKFSDLNMLVLPGGRERTREEFGTLLSKSGFELTQIAPAGNINVIEARPHA</sequence>
<dbReference type="Proteomes" id="UP000297966">
    <property type="component" value="Unassembled WGS sequence"/>
</dbReference>
<dbReference type="InterPro" id="IPR016461">
    <property type="entry name" value="COMT-like"/>
</dbReference>
<gene>
    <name evidence="7" type="ORF">E4K65_01205</name>
</gene>
<dbReference type="SUPFAM" id="SSF46785">
    <property type="entry name" value="Winged helix' DNA-binding domain"/>
    <property type="match status" value="1"/>
</dbReference>
<evidence type="ECO:0000256" key="2">
    <source>
        <dbReference type="ARBA" id="ARBA00022679"/>
    </source>
</evidence>
<feature type="domain" description="O-methyltransferase C-terminal" evidence="5">
    <location>
        <begin position="109"/>
        <end position="316"/>
    </location>
</feature>
<dbReference type="CDD" id="cd02440">
    <property type="entry name" value="AdoMet_MTases"/>
    <property type="match status" value="1"/>
</dbReference>
<dbReference type="GO" id="GO:0008171">
    <property type="term" value="F:O-methyltransferase activity"/>
    <property type="evidence" value="ECO:0007669"/>
    <property type="project" value="InterPro"/>
</dbReference>
<dbReference type="Gene3D" id="1.10.10.10">
    <property type="entry name" value="Winged helix-like DNA-binding domain superfamily/Winged helix DNA-binding domain"/>
    <property type="match status" value="1"/>
</dbReference>
<name>A0A4Y9M6M0_9BRAD</name>
<evidence type="ECO:0000256" key="4">
    <source>
        <dbReference type="PIRSR" id="PIRSR005739-1"/>
    </source>
</evidence>
<dbReference type="InterPro" id="IPR001077">
    <property type="entry name" value="COMT_C"/>
</dbReference>
<keyword evidence="1 7" id="KW-0489">Methyltransferase</keyword>
<dbReference type="InterPro" id="IPR036388">
    <property type="entry name" value="WH-like_DNA-bd_sf"/>
</dbReference>
<dbReference type="InterPro" id="IPR036390">
    <property type="entry name" value="WH_DNA-bd_sf"/>
</dbReference>
<feature type="domain" description="O-methyltransferase dimerisation" evidence="6">
    <location>
        <begin position="12"/>
        <end position="85"/>
    </location>
</feature>
<dbReference type="Gene3D" id="1.10.287.1350">
    <property type="match status" value="1"/>
</dbReference>
<protein>
    <submittedName>
        <fullName evidence="7">Methyltransferase</fullName>
    </submittedName>
</protein>
<dbReference type="GO" id="GO:0032259">
    <property type="term" value="P:methylation"/>
    <property type="evidence" value="ECO:0007669"/>
    <property type="project" value="UniProtKB-KW"/>
</dbReference>
<keyword evidence="3" id="KW-0949">S-adenosyl-L-methionine</keyword>
<keyword evidence="2 7" id="KW-0808">Transferase</keyword>
<dbReference type="PANTHER" id="PTHR43712:SF2">
    <property type="entry name" value="O-METHYLTRANSFERASE CICE"/>
    <property type="match status" value="1"/>
</dbReference>
<comment type="caution">
    <text evidence="7">The sequence shown here is derived from an EMBL/GenBank/DDBJ whole genome shotgun (WGS) entry which is preliminary data.</text>
</comment>
<evidence type="ECO:0000256" key="3">
    <source>
        <dbReference type="ARBA" id="ARBA00022691"/>
    </source>
</evidence>
<organism evidence="7 8">
    <name type="scientific">Bradyrhizobium niftali</name>
    <dbReference type="NCBI Taxonomy" id="2560055"/>
    <lineage>
        <taxon>Bacteria</taxon>
        <taxon>Pseudomonadati</taxon>
        <taxon>Pseudomonadota</taxon>
        <taxon>Alphaproteobacteria</taxon>
        <taxon>Hyphomicrobiales</taxon>
        <taxon>Nitrobacteraceae</taxon>
        <taxon>Bradyrhizobium</taxon>
    </lineage>
</organism>
<dbReference type="Gene3D" id="3.40.50.150">
    <property type="entry name" value="Vaccinia Virus protein VP39"/>
    <property type="match status" value="1"/>
</dbReference>
<dbReference type="Pfam" id="PF00891">
    <property type="entry name" value="Methyltransf_2"/>
    <property type="match status" value="1"/>
</dbReference>
<evidence type="ECO:0000313" key="8">
    <source>
        <dbReference type="Proteomes" id="UP000297966"/>
    </source>
</evidence>